<dbReference type="InterPro" id="IPR007166">
    <property type="entry name" value="Class3_signal_pept_motif"/>
</dbReference>
<dbReference type="AlphaFoldDB" id="A0A497JIG5"/>
<sequence length="56" mass="6107">MLDQKTQGALEYLLLIGGAILVAVAVLIVLGNVLQPTKEKINETTENFLHSLENTE</sequence>
<accession>A0A497JIG5</accession>
<feature type="transmembrane region" description="Helical" evidence="1">
    <location>
        <begin position="12"/>
        <end position="34"/>
    </location>
</feature>
<keyword evidence="1" id="KW-0812">Transmembrane</keyword>
<dbReference type="Pfam" id="PF04021">
    <property type="entry name" value="Class_IIIsignal"/>
    <property type="match status" value="1"/>
</dbReference>
<evidence type="ECO:0000313" key="3">
    <source>
        <dbReference type="Proteomes" id="UP000278031"/>
    </source>
</evidence>
<name>A0A497JIG5_9ARCH</name>
<keyword evidence="1" id="KW-1133">Transmembrane helix</keyword>
<proteinExistence type="predicted"/>
<protein>
    <recommendedName>
        <fullName evidence="4">Class III signal peptide-containing protein</fullName>
    </recommendedName>
</protein>
<gene>
    <name evidence="2" type="ORF">DRO04_00480</name>
</gene>
<evidence type="ECO:0008006" key="4">
    <source>
        <dbReference type="Google" id="ProtNLM"/>
    </source>
</evidence>
<evidence type="ECO:0000256" key="1">
    <source>
        <dbReference type="SAM" id="Phobius"/>
    </source>
</evidence>
<evidence type="ECO:0000313" key="2">
    <source>
        <dbReference type="EMBL" id="RLG71123.1"/>
    </source>
</evidence>
<reference evidence="2 3" key="1">
    <citation type="submission" date="2018-06" db="EMBL/GenBank/DDBJ databases">
        <title>Extensive metabolic versatility and redundancy in microbially diverse, dynamic hydrothermal sediments.</title>
        <authorList>
            <person name="Dombrowski N."/>
            <person name="Teske A."/>
            <person name="Baker B.J."/>
        </authorList>
    </citation>
    <scope>NUCLEOTIDE SEQUENCE [LARGE SCALE GENOMIC DNA]</scope>
    <source>
        <strain evidence="2">B51_G17</strain>
    </source>
</reference>
<keyword evidence="1" id="KW-0472">Membrane</keyword>
<dbReference type="Proteomes" id="UP000278031">
    <property type="component" value="Unassembled WGS sequence"/>
</dbReference>
<organism evidence="2 3">
    <name type="scientific">Candidatus Iainarchaeum sp</name>
    <dbReference type="NCBI Taxonomy" id="3101447"/>
    <lineage>
        <taxon>Archaea</taxon>
        <taxon>Candidatus Iainarchaeota</taxon>
        <taxon>Candidatus Iainarchaeia</taxon>
        <taxon>Candidatus Iainarchaeales</taxon>
        <taxon>Candidatus Iainarchaeaceae</taxon>
        <taxon>Candidatus Iainarchaeum</taxon>
    </lineage>
</organism>
<comment type="caution">
    <text evidence="2">The sequence shown here is derived from an EMBL/GenBank/DDBJ whole genome shotgun (WGS) entry which is preliminary data.</text>
</comment>
<dbReference type="EMBL" id="QMWP01000009">
    <property type="protein sequence ID" value="RLG71123.1"/>
    <property type="molecule type" value="Genomic_DNA"/>
</dbReference>